<accession>A0ABM0M0X9</accession>
<protein>
    <submittedName>
        <fullName evidence="4">Uncharacterized protein LOC102806273</fullName>
    </submittedName>
</protein>
<proteinExistence type="predicted"/>
<dbReference type="SMART" id="SM00992">
    <property type="entry name" value="YccV-like"/>
    <property type="match status" value="1"/>
</dbReference>
<evidence type="ECO:0000259" key="2">
    <source>
        <dbReference type="SMART" id="SM00992"/>
    </source>
</evidence>
<feature type="signal peptide" evidence="1">
    <location>
        <begin position="1"/>
        <end position="17"/>
    </location>
</feature>
<name>A0ABM0M0X9_SACKO</name>
<gene>
    <name evidence="4" type="primary">LOC102806273</name>
</gene>
<dbReference type="SUPFAM" id="SSF141255">
    <property type="entry name" value="YccV-like"/>
    <property type="match status" value="1"/>
</dbReference>
<dbReference type="PANTHER" id="PTHR48439">
    <property type="entry name" value="HEMIMETHYLATED DNA-BINDING DOMAIN-CONTAINING PROTEIN"/>
    <property type="match status" value="1"/>
</dbReference>
<dbReference type="GeneID" id="102806273"/>
<dbReference type="NCBIfam" id="TIGR02097">
    <property type="entry name" value="yccV"/>
    <property type="match status" value="1"/>
</dbReference>
<dbReference type="Proteomes" id="UP000694865">
    <property type="component" value="Unplaced"/>
</dbReference>
<feature type="domain" description="Hemimethylated DNA-binding" evidence="2">
    <location>
        <begin position="114"/>
        <end position="215"/>
    </location>
</feature>
<dbReference type="PANTHER" id="PTHR48439:SF1">
    <property type="entry name" value="HEMIMETHYLATED DNA-BINDING DOMAIN-CONTAINING PROTEIN"/>
    <property type="match status" value="1"/>
</dbReference>
<keyword evidence="3" id="KW-1185">Reference proteome</keyword>
<reference evidence="4" key="1">
    <citation type="submission" date="2025-08" db="UniProtKB">
        <authorList>
            <consortium name="RefSeq"/>
        </authorList>
    </citation>
    <scope>IDENTIFICATION</scope>
    <source>
        <tissue evidence="4">Testes</tissue>
    </source>
</reference>
<evidence type="ECO:0000313" key="3">
    <source>
        <dbReference type="Proteomes" id="UP000694865"/>
    </source>
</evidence>
<dbReference type="InterPro" id="IPR011722">
    <property type="entry name" value="Hemimethylated_DNA-bd_dom"/>
</dbReference>
<evidence type="ECO:0000313" key="4">
    <source>
        <dbReference type="RefSeq" id="XP_006813670.1"/>
    </source>
</evidence>
<dbReference type="RefSeq" id="XP_006813670.1">
    <property type="nucleotide sequence ID" value="XM_006813607.1"/>
</dbReference>
<sequence>MPINRAAILQFSVLVLALPAQYLISNWTSTSSTQRSQDVRDLALGIQSWTTRIFTLKTWKNLCSWMVAKIQSGEFYSDEEDDMGESPAIEVLKYREKDGHFAGSPEPRSPRPAHVKYRVGQVIRHKKWGYRGVITGWDLTAKAPEEWLKQMHPKDKPYWRNHPNYAILVDTRDRAVPQLTYIPEENIEIITNTKIIHPEIENYFEGFDGSQFLARPWLKVIYPHDQ</sequence>
<organism evidence="3 4">
    <name type="scientific">Saccoglossus kowalevskii</name>
    <name type="common">Acorn worm</name>
    <dbReference type="NCBI Taxonomy" id="10224"/>
    <lineage>
        <taxon>Eukaryota</taxon>
        <taxon>Metazoa</taxon>
        <taxon>Hemichordata</taxon>
        <taxon>Enteropneusta</taxon>
        <taxon>Harrimaniidae</taxon>
        <taxon>Saccoglossus</taxon>
    </lineage>
</organism>
<dbReference type="Gene3D" id="2.30.30.390">
    <property type="entry name" value="Hemimethylated DNA-binding domain"/>
    <property type="match status" value="1"/>
</dbReference>
<keyword evidence="1" id="KW-0732">Signal</keyword>
<feature type="chain" id="PRO_5045074211" evidence="1">
    <location>
        <begin position="18"/>
        <end position="226"/>
    </location>
</feature>
<evidence type="ECO:0000256" key="1">
    <source>
        <dbReference type="SAM" id="SignalP"/>
    </source>
</evidence>
<dbReference type="InterPro" id="IPR036623">
    <property type="entry name" value="Hemimethylated_DNA-bd_sf"/>
</dbReference>
<dbReference type="Pfam" id="PF08755">
    <property type="entry name" value="YccV-like"/>
    <property type="match status" value="1"/>
</dbReference>
<dbReference type="InterPro" id="IPR053189">
    <property type="entry name" value="Clp_protease_adapter_ClpF"/>
</dbReference>